<dbReference type="OrthoDB" id="9983560at2759"/>
<dbReference type="EMBL" id="JAGFBS010000032">
    <property type="protein sequence ID" value="KAG6371805.1"/>
    <property type="molecule type" value="Genomic_DNA"/>
</dbReference>
<dbReference type="SUPFAM" id="SSF51197">
    <property type="entry name" value="Clavaminate synthase-like"/>
    <property type="match status" value="1"/>
</dbReference>
<evidence type="ECO:0000259" key="3">
    <source>
        <dbReference type="PROSITE" id="PS51387"/>
    </source>
</evidence>
<dbReference type="PANTHER" id="PTHR31212">
    <property type="entry name" value="ALPHA-KETOGLUTARATE-DEPENDENT DIOXYGENASE ALKB HOMOLOG 3"/>
    <property type="match status" value="1"/>
</dbReference>
<feature type="domain" description="Fe2OG dioxygenase" evidence="4">
    <location>
        <begin position="743"/>
        <end position="862"/>
    </location>
</feature>
<dbReference type="GO" id="GO:0006307">
    <property type="term" value="P:DNA alkylation repair"/>
    <property type="evidence" value="ECO:0007669"/>
    <property type="project" value="InterPro"/>
</dbReference>
<evidence type="ECO:0008006" key="7">
    <source>
        <dbReference type="Google" id="ProtNLM"/>
    </source>
</evidence>
<proteinExistence type="inferred from homology"/>
<dbReference type="InterPro" id="IPR027450">
    <property type="entry name" value="AlkB-like"/>
</dbReference>
<feature type="chain" id="PRO_5034411665" description="Fe2OG dioxygenase domain-containing protein" evidence="2">
    <location>
        <begin position="23"/>
        <end position="931"/>
    </location>
</feature>
<name>A0A8I2YH74_9AGAM</name>
<evidence type="ECO:0000313" key="5">
    <source>
        <dbReference type="EMBL" id="KAG6371805.1"/>
    </source>
</evidence>
<accession>A0A8I2YH74</accession>
<dbReference type="AlphaFoldDB" id="A0A8I2YH74"/>
<protein>
    <recommendedName>
        <fullName evidence="7">Fe2OG dioxygenase domain-containing protein</fullName>
    </recommendedName>
</protein>
<evidence type="ECO:0000259" key="4">
    <source>
        <dbReference type="PROSITE" id="PS51471"/>
    </source>
</evidence>
<gene>
    <name evidence="5" type="ORF">JVT61DRAFT_9160</name>
</gene>
<comment type="similarity">
    <text evidence="1">Belongs to the oxygen-dependent FAD-linked oxidoreductase family.</text>
</comment>
<dbReference type="SUPFAM" id="SSF56176">
    <property type="entry name" value="FAD-binding/transporter-associated domain-like"/>
    <property type="match status" value="1"/>
</dbReference>
<evidence type="ECO:0000313" key="6">
    <source>
        <dbReference type="Proteomes" id="UP000683000"/>
    </source>
</evidence>
<dbReference type="GO" id="GO:0051213">
    <property type="term" value="F:dioxygenase activity"/>
    <property type="evidence" value="ECO:0007669"/>
    <property type="project" value="InterPro"/>
</dbReference>
<dbReference type="InterPro" id="IPR006094">
    <property type="entry name" value="Oxid_FAD_bind_N"/>
</dbReference>
<feature type="signal peptide" evidence="2">
    <location>
        <begin position="1"/>
        <end position="22"/>
    </location>
</feature>
<dbReference type="PROSITE" id="PS51471">
    <property type="entry name" value="FE2OG_OXY"/>
    <property type="match status" value="1"/>
</dbReference>
<dbReference type="GO" id="GO:0071949">
    <property type="term" value="F:FAD binding"/>
    <property type="evidence" value="ECO:0007669"/>
    <property type="project" value="InterPro"/>
</dbReference>
<dbReference type="InterPro" id="IPR037151">
    <property type="entry name" value="AlkB-like_sf"/>
</dbReference>
<dbReference type="Pfam" id="PF08031">
    <property type="entry name" value="BBE"/>
    <property type="match status" value="1"/>
</dbReference>
<keyword evidence="2" id="KW-0732">Signal</keyword>
<dbReference type="Pfam" id="PF13532">
    <property type="entry name" value="2OG-FeII_Oxy_2"/>
    <property type="match status" value="1"/>
</dbReference>
<dbReference type="InterPro" id="IPR036318">
    <property type="entry name" value="FAD-bd_PCMH-like_sf"/>
</dbReference>
<sequence length="931" mass="101988">MRAHYTIVLLGTLASLLRTSRASGVMSRSGCLCTYDQPCWPSAAVFSQLESQLSQPLIYPRPTASPCYPPSHPSGNCTDVITNFNDGNWRASRPGSLELANFETYMFPNGTIDACFLNTTITGKCGQGSVPVIGVDARSVADIQAAITFAVEHNLKLVVKNTGHDFIGRSTARGAFVVWTHNMKNITYDAAFVPQGVPGETYEAITLGAGVQWREAYLAANEHGRMMVGGVSAGASIGAAGGWLTGGGHSVLLSPSYGLGVDNALEISVVLSTGEYLITNEYQNSDLFWALRGGGGSTYGIVTSVTYRTYPAVPFKVWSYQANTTNSSVLPELFEGLLRYQTQFTDEGLGGFGGITNQGITFLYFGPNMTNETLTRTTQPWLNFVQSLAPYGVVSSSETYDFTWTYVIDQFLYNNGPSGGGYVLVTSRMLSRDTLANHTSQIAQALMNCSASFNTVAGGRVSQFGADSAGLNPAWRKAVIEAVCAASWDEDTPSSGIRDTIQQFRGWIQAIHDAAPNDCAYLNEASPFEIDWQKAFFGAHYARLKSIKDKYDPYRLPSSFSDKDFDCLVLIDVLHKLVEQRGSLTLCHHHPAPCRRRVPSSSLISLTFPGLIAFVYSYHVRNPRPIPAVASWCSDSHRPRHALPPSLGVGDRIGEGDCELVLDVLPPDLAEVAFEKMRKEVAWNVMYHRGGEVPRLVAVEGEVAADGSFPIYRHPADESPALRPFSPTVSLIREHVQQVLDHPVNHVLIQHYRSGGDYISEHSDKTIDIVRESKVVNVSLGAQRIMTLRMKRDSAPNAGQGGVPRPSQKIPLPHNSMFVLGLETNAKWLHAINHDKRPIQHKSPEEQFMNGERISLTFRHIGTFLSGDESRIYGQGTKGKTHEDARPVVNGTEEAAKLLEAFGKENQQSEFDWDAVYGEGSDVLHFTLRDG</sequence>
<keyword evidence="6" id="KW-1185">Reference proteome</keyword>
<feature type="domain" description="FAD-binding PCMH-type" evidence="3">
    <location>
        <begin position="127"/>
        <end position="312"/>
    </location>
</feature>
<dbReference type="InterPro" id="IPR016169">
    <property type="entry name" value="FAD-bd_PCMH_sub2"/>
</dbReference>
<dbReference type="PANTHER" id="PTHR31212:SF5">
    <property type="entry name" value="ISOCHORISMATASE FAMILY PROTEIN FAMILY (AFU_ORTHOLOGUE AFUA_3G14500)"/>
    <property type="match status" value="1"/>
</dbReference>
<evidence type="ECO:0000256" key="1">
    <source>
        <dbReference type="ARBA" id="ARBA00005466"/>
    </source>
</evidence>
<organism evidence="5 6">
    <name type="scientific">Boletus reticuloceps</name>
    <dbReference type="NCBI Taxonomy" id="495285"/>
    <lineage>
        <taxon>Eukaryota</taxon>
        <taxon>Fungi</taxon>
        <taxon>Dikarya</taxon>
        <taxon>Basidiomycota</taxon>
        <taxon>Agaricomycotina</taxon>
        <taxon>Agaricomycetes</taxon>
        <taxon>Agaricomycetidae</taxon>
        <taxon>Boletales</taxon>
        <taxon>Boletineae</taxon>
        <taxon>Boletaceae</taxon>
        <taxon>Boletoideae</taxon>
        <taxon>Boletus</taxon>
    </lineage>
</organism>
<dbReference type="InterPro" id="IPR016166">
    <property type="entry name" value="FAD-bd_PCMH"/>
</dbReference>
<evidence type="ECO:0000256" key="2">
    <source>
        <dbReference type="SAM" id="SignalP"/>
    </source>
</evidence>
<comment type="caution">
    <text evidence="5">The sequence shown here is derived from an EMBL/GenBank/DDBJ whole genome shotgun (WGS) entry which is preliminary data.</text>
</comment>
<dbReference type="InterPro" id="IPR012951">
    <property type="entry name" value="BBE"/>
</dbReference>
<dbReference type="Gene3D" id="3.40.462.20">
    <property type="match status" value="1"/>
</dbReference>
<reference evidence="5" key="1">
    <citation type="submission" date="2021-03" db="EMBL/GenBank/DDBJ databases">
        <title>Evolutionary innovations through gain and loss of genes in the ectomycorrhizal Boletales.</title>
        <authorList>
            <person name="Wu G."/>
            <person name="Miyauchi S."/>
            <person name="Morin E."/>
            <person name="Yang Z.-L."/>
            <person name="Xu J."/>
            <person name="Martin F.M."/>
        </authorList>
    </citation>
    <scope>NUCLEOTIDE SEQUENCE</scope>
    <source>
        <strain evidence="5">BR01</strain>
    </source>
</reference>
<dbReference type="InterPro" id="IPR032854">
    <property type="entry name" value="ALKBH3"/>
</dbReference>
<dbReference type="PROSITE" id="PS51387">
    <property type="entry name" value="FAD_PCMH"/>
    <property type="match status" value="1"/>
</dbReference>
<dbReference type="Gene3D" id="2.60.120.590">
    <property type="entry name" value="Alpha-ketoglutarate-dependent dioxygenase AlkB-like"/>
    <property type="match status" value="1"/>
</dbReference>
<dbReference type="Gene3D" id="3.30.465.10">
    <property type="match status" value="1"/>
</dbReference>
<dbReference type="Pfam" id="PF01565">
    <property type="entry name" value="FAD_binding_4"/>
    <property type="match status" value="1"/>
</dbReference>
<dbReference type="Proteomes" id="UP000683000">
    <property type="component" value="Unassembled WGS sequence"/>
</dbReference>
<dbReference type="InterPro" id="IPR005123">
    <property type="entry name" value="Oxoglu/Fe-dep_dioxygenase_dom"/>
</dbReference>